<proteinExistence type="predicted"/>
<sequence>MEKLAERADSVMAAAGHTMSIPAIDAQSQDLKTVLMDISSRLSRQETPNGTAISTYGQRLLTLDLGLRKGFRWPFIITCIFPSSLWTANRISA</sequence>
<dbReference type="OrthoDB" id="10519768at2759"/>
<evidence type="ECO:0000313" key="2">
    <source>
        <dbReference type="Proteomes" id="UP000887013"/>
    </source>
</evidence>
<dbReference type="AlphaFoldDB" id="A0A8X6TSE4"/>
<keyword evidence="2" id="KW-1185">Reference proteome</keyword>
<evidence type="ECO:0000313" key="1">
    <source>
        <dbReference type="EMBL" id="GFT50770.1"/>
    </source>
</evidence>
<protein>
    <submittedName>
        <fullName evidence="1">Uncharacterized protein</fullName>
    </submittedName>
</protein>
<name>A0A8X6TSE4_NEPPI</name>
<comment type="caution">
    <text evidence="1">The sequence shown here is derived from an EMBL/GenBank/DDBJ whole genome shotgun (WGS) entry which is preliminary data.</text>
</comment>
<gene>
    <name evidence="1" type="ORF">NPIL_95941</name>
</gene>
<dbReference type="EMBL" id="BMAW01065509">
    <property type="protein sequence ID" value="GFT50770.1"/>
    <property type="molecule type" value="Genomic_DNA"/>
</dbReference>
<organism evidence="1 2">
    <name type="scientific">Nephila pilipes</name>
    <name type="common">Giant wood spider</name>
    <name type="synonym">Nephila maculata</name>
    <dbReference type="NCBI Taxonomy" id="299642"/>
    <lineage>
        <taxon>Eukaryota</taxon>
        <taxon>Metazoa</taxon>
        <taxon>Ecdysozoa</taxon>
        <taxon>Arthropoda</taxon>
        <taxon>Chelicerata</taxon>
        <taxon>Arachnida</taxon>
        <taxon>Araneae</taxon>
        <taxon>Araneomorphae</taxon>
        <taxon>Entelegynae</taxon>
        <taxon>Araneoidea</taxon>
        <taxon>Nephilidae</taxon>
        <taxon>Nephila</taxon>
    </lineage>
</organism>
<accession>A0A8X6TSE4</accession>
<reference evidence="1" key="1">
    <citation type="submission" date="2020-08" db="EMBL/GenBank/DDBJ databases">
        <title>Multicomponent nature underlies the extraordinary mechanical properties of spider dragline silk.</title>
        <authorList>
            <person name="Kono N."/>
            <person name="Nakamura H."/>
            <person name="Mori M."/>
            <person name="Yoshida Y."/>
            <person name="Ohtoshi R."/>
            <person name="Malay A.D."/>
            <person name="Moran D.A.P."/>
            <person name="Tomita M."/>
            <person name="Numata K."/>
            <person name="Arakawa K."/>
        </authorList>
    </citation>
    <scope>NUCLEOTIDE SEQUENCE</scope>
</reference>
<dbReference type="Proteomes" id="UP000887013">
    <property type="component" value="Unassembled WGS sequence"/>
</dbReference>